<evidence type="ECO:0008006" key="4">
    <source>
        <dbReference type="Google" id="ProtNLM"/>
    </source>
</evidence>
<proteinExistence type="predicted"/>
<evidence type="ECO:0000313" key="3">
    <source>
        <dbReference type="Proteomes" id="UP000229966"/>
    </source>
</evidence>
<dbReference type="EMBL" id="PEUM01000018">
    <property type="protein sequence ID" value="PIV25616.1"/>
    <property type="molecule type" value="Genomic_DNA"/>
</dbReference>
<comment type="caution">
    <text evidence="2">The sequence shown here is derived from an EMBL/GenBank/DDBJ whole genome shotgun (WGS) entry which is preliminary data.</text>
</comment>
<keyword evidence="1" id="KW-1133">Transmembrane helix</keyword>
<gene>
    <name evidence="2" type="ORF">COS38_00690</name>
</gene>
<evidence type="ECO:0000313" key="2">
    <source>
        <dbReference type="EMBL" id="PIV25616.1"/>
    </source>
</evidence>
<feature type="transmembrane region" description="Helical" evidence="1">
    <location>
        <begin position="12"/>
        <end position="34"/>
    </location>
</feature>
<protein>
    <recommendedName>
        <fullName evidence="4">Type 4 fimbrial biogenesis protein PilX N-terminal domain-containing protein</fullName>
    </recommendedName>
</protein>
<organism evidence="2 3">
    <name type="scientific">Candidatus Berkelbacteria bacterium CG03_land_8_20_14_0_80_40_36</name>
    <dbReference type="NCBI Taxonomy" id="1974509"/>
    <lineage>
        <taxon>Bacteria</taxon>
        <taxon>Candidatus Berkelbacteria</taxon>
    </lineage>
</organism>
<dbReference type="Proteomes" id="UP000229966">
    <property type="component" value="Unassembled WGS sequence"/>
</dbReference>
<keyword evidence="1" id="KW-0472">Membrane</keyword>
<name>A0A2M7CJ02_9BACT</name>
<keyword evidence="1" id="KW-0812">Transmembrane</keyword>
<evidence type="ECO:0000256" key="1">
    <source>
        <dbReference type="SAM" id="Phobius"/>
    </source>
</evidence>
<dbReference type="AlphaFoldDB" id="A0A2M7CJ02"/>
<sequence>MNKSISQQGNALIITVIIISTLVTVGLATSRSFMVELKNIRSFLGSEQAFYEAESGLEQGLYKYRSNRRAELANILVLNMPAKYSVAVYTDQPKEISIPKDASVNLEVRVTGTASNKINISSYPAEKNSGEILITQIKNSPSSVGQVYPDFPLSINFDNTTQALRFHTFVDGVKLKVQCASGKCLADPQTTISSQSTASGIKRTLEAKVNRQSGLLQSLFDYTLFSRTNIE</sequence>
<reference evidence="3" key="1">
    <citation type="submission" date="2017-09" db="EMBL/GenBank/DDBJ databases">
        <title>Depth-based differentiation of microbial function through sediment-hosted aquifers and enrichment of novel symbionts in the deep terrestrial subsurface.</title>
        <authorList>
            <person name="Probst A.J."/>
            <person name="Ladd B."/>
            <person name="Jarett J.K."/>
            <person name="Geller-Mcgrath D.E."/>
            <person name="Sieber C.M.K."/>
            <person name="Emerson J.B."/>
            <person name="Anantharaman K."/>
            <person name="Thomas B.C."/>
            <person name="Malmstrom R."/>
            <person name="Stieglmeier M."/>
            <person name="Klingl A."/>
            <person name="Woyke T."/>
            <person name="Ryan C.M."/>
            <person name="Banfield J.F."/>
        </authorList>
    </citation>
    <scope>NUCLEOTIDE SEQUENCE [LARGE SCALE GENOMIC DNA]</scope>
</reference>
<accession>A0A2M7CJ02</accession>